<evidence type="ECO:0000256" key="9">
    <source>
        <dbReference type="ARBA" id="ARBA00030757"/>
    </source>
</evidence>
<evidence type="ECO:0000256" key="6">
    <source>
        <dbReference type="ARBA" id="ARBA00022603"/>
    </source>
</evidence>
<keyword evidence="13" id="KW-1185">Reference proteome</keyword>
<keyword evidence="8" id="KW-0949">S-adenosyl-L-methionine</keyword>
<keyword evidence="7" id="KW-0808">Transferase</keyword>
<evidence type="ECO:0000256" key="7">
    <source>
        <dbReference type="ARBA" id="ARBA00022679"/>
    </source>
</evidence>
<evidence type="ECO:0000256" key="5">
    <source>
        <dbReference type="ARBA" id="ARBA00022490"/>
    </source>
</evidence>
<dbReference type="KEGG" id="nec:KGD82_16090"/>
<dbReference type="EC" id="2.1.1.77" evidence="3"/>
<dbReference type="SUPFAM" id="SSF53335">
    <property type="entry name" value="S-adenosyl-L-methionine-dependent methyltransferases"/>
    <property type="match status" value="1"/>
</dbReference>
<dbReference type="GO" id="GO:0004719">
    <property type="term" value="F:protein-L-isoaspartate (D-aspartate) O-methyltransferase activity"/>
    <property type="evidence" value="ECO:0007669"/>
    <property type="project" value="UniProtKB-EC"/>
</dbReference>
<sequence>MSTTPPGAGLARTLATNGTLTDPMWHRAVLATDRSAFLPETIYGLDPAHPGWECPITRTDPRWDRWVAGDFALVTQVDDGEPVGEDGRGRLPTSSISQPSLVVEMLQALDAREGHRVLEIGTGTGYNTALLCHALGEEAVVSVEVDPRLAETAVKNLAEAGHHPTVLTADAAEAPAVSEGEFDRVLSTVAARGQVPLWWVEQSAKYGVIVTPFEVGNTPGVLLRLRVHGDGTATGHFIGDAPFMVMRSQRPDVRRVRELVDEDDQEATDGLIELNPRVVAYRNQGWQLALGHLVPGLRYAVYEAAEDRPEWAGEATVYVATPDGSWAVAEYTPDGGAYQTRQAGPRALWAEITAAADEWMRFDAPGRDRLGVTVDEWGTHLWADSPAGLLDPVRRGWPRSNRAWS</sequence>
<evidence type="ECO:0000256" key="11">
    <source>
        <dbReference type="ARBA" id="ARBA00031350"/>
    </source>
</evidence>
<dbReference type="InterPro" id="IPR029063">
    <property type="entry name" value="SAM-dependent_MTases_sf"/>
</dbReference>
<keyword evidence="5" id="KW-0963">Cytoplasm</keyword>
<dbReference type="GO" id="GO:0005737">
    <property type="term" value="C:cytoplasm"/>
    <property type="evidence" value="ECO:0007669"/>
    <property type="project" value="UniProtKB-SubCell"/>
</dbReference>
<gene>
    <name evidence="12" type="ORF">KGD82_16090</name>
</gene>
<comment type="subcellular location">
    <subcellularLocation>
        <location evidence="1">Cytoplasm</location>
    </subcellularLocation>
</comment>
<dbReference type="Gene3D" id="3.40.50.150">
    <property type="entry name" value="Vaccinia Virus protein VP39"/>
    <property type="match status" value="1"/>
</dbReference>
<evidence type="ECO:0000256" key="2">
    <source>
        <dbReference type="ARBA" id="ARBA00005369"/>
    </source>
</evidence>
<evidence type="ECO:0000256" key="8">
    <source>
        <dbReference type="ARBA" id="ARBA00022691"/>
    </source>
</evidence>
<dbReference type="GO" id="GO:0032259">
    <property type="term" value="P:methylation"/>
    <property type="evidence" value="ECO:0007669"/>
    <property type="project" value="UniProtKB-KW"/>
</dbReference>
<dbReference type="Pfam" id="PF01135">
    <property type="entry name" value="PCMT"/>
    <property type="match status" value="1"/>
</dbReference>
<evidence type="ECO:0000313" key="13">
    <source>
        <dbReference type="Proteomes" id="UP000682416"/>
    </source>
</evidence>
<proteinExistence type="inferred from homology"/>
<name>A0A975L860_9ACTN</name>
<dbReference type="PANTHER" id="PTHR11579">
    <property type="entry name" value="PROTEIN-L-ISOASPARTATE O-METHYLTRANSFERASE"/>
    <property type="match status" value="1"/>
</dbReference>
<comment type="similarity">
    <text evidence="2">Belongs to the methyltransferase superfamily. L-isoaspartyl/D-aspartyl protein methyltransferase family.</text>
</comment>
<evidence type="ECO:0000256" key="4">
    <source>
        <dbReference type="ARBA" id="ARBA00013346"/>
    </source>
</evidence>
<dbReference type="EMBL" id="CP074402">
    <property type="protein sequence ID" value="QVJ00286.1"/>
    <property type="molecule type" value="Genomic_DNA"/>
</dbReference>
<evidence type="ECO:0000313" key="12">
    <source>
        <dbReference type="EMBL" id="QVJ00286.1"/>
    </source>
</evidence>
<dbReference type="AlphaFoldDB" id="A0A975L860"/>
<accession>A0A975L860</accession>
<protein>
    <recommendedName>
        <fullName evidence="4">Protein-L-isoaspartate O-methyltransferase</fullName>
        <ecNumber evidence="3">2.1.1.77</ecNumber>
    </recommendedName>
    <alternativeName>
        <fullName evidence="11">L-isoaspartyl protein carboxyl methyltransferase</fullName>
    </alternativeName>
    <alternativeName>
        <fullName evidence="9">Protein L-isoaspartyl methyltransferase</fullName>
    </alternativeName>
    <alternativeName>
        <fullName evidence="10">Protein-beta-aspartate methyltransferase</fullName>
    </alternativeName>
</protein>
<evidence type="ECO:0000256" key="10">
    <source>
        <dbReference type="ARBA" id="ARBA00031323"/>
    </source>
</evidence>
<dbReference type="InterPro" id="IPR000682">
    <property type="entry name" value="PCMT"/>
</dbReference>
<dbReference type="PANTHER" id="PTHR11579:SF0">
    <property type="entry name" value="PROTEIN-L-ISOASPARTATE(D-ASPARTATE) O-METHYLTRANSFERASE"/>
    <property type="match status" value="1"/>
</dbReference>
<organism evidence="12 13">
    <name type="scientific">Nocardiopsis eucommiae</name>
    <dbReference type="NCBI Taxonomy" id="2831970"/>
    <lineage>
        <taxon>Bacteria</taxon>
        <taxon>Bacillati</taxon>
        <taxon>Actinomycetota</taxon>
        <taxon>Actinomycetes</taxon>
        <taxon>Streptosporangiales</taxon>
        <taxon>Nocardiopsidaceae</taxon>
        <taxon>Nocardiopsis</taxon>
    </lineage>
</organism>
<dbReference type="Proteomes" id="UP000682416">
    <property type="component" value="Chromosome"/>
</dbReference>
<dbReference type="CDD" id="cd02440">
    <property type="entry name" value="AdoMet_MTases"/>
    <property type="match status" value="1"/>
</dbReference>
<keyword evidence="6 12" id="KW-0489">Methyltransferase</keyword>
<evidence type="ECO:0000256" key="3">
    <source>
        <dbReference type="ARBA" id="ARBA00011890"/>
    </source>
</evidence>
<reference evidence="12" key="1">
    <citation type="submission" date="2021-05" db="EMBL/GenBank/DDBJ databases">
        <authorList>
            <person name="Kaiqin L."/>
            <person name="Jian G."/>
        </authorList>
    </citation>
    <scope>NUCLEOTIDE SEQUENCE</scope>
    <source>
        <strain evidence="12">HDS5</strain>
    </source>
</reference>
<evidence type="ECO:0000256" key="1">
    <source>
        <dbReference type="ARBA" id="ARBA00004496"/>
    </source>
</evidence>